<sequence length="91" mass="10316">MKHKRRSVFPKTTLLVFISRNKPASNSDSSIYGWSMLIEDMLTSTSPIDNLRKSSSMMTDGLTTDSSRKTIYDSAIYIHCSKLFARTTCLE</sequence>
<accession>A0A1I7ZG63</accession>
<keyword evidence="1" id="KW-1185">Reference proteome</keyword>
<protein>
    <submittedName>
        <fullName evidence="2">Ovule protein</fullName>
    </submittedName>
</protein>
<reference evidence="2" key="1">
    <citation type="submission" date="2016-11" db="UniProtKB">
        <authorList>
            <consortium name="WormBaseParasite"/>
        </authorList>
    </citation>
    <scope>IDENTIFICATION</scope>
</reference>
<dbReference type="Proteomes" id="UP000095287">
    <property type="component" value="Unplaced"/>
</dbReference>
<evidence type="ECO:0000313" key="1">
    <source>
        <dbReference type="Proteomes" id="UP000095287"/>
    </source>
</evidence>
<dbReference type="AlphaFoldDB" id="A0A1I7ZG63"/>
<organism evidence="1 2">
    <name type="scientific">Steinernema glaseri</name>
    <dbReference type="NCBI Taxonomy" id="37863"/>
    <lineage>
        <taxon>Eukaryota</taxon>
        <taxon>Metazoa</taxon>
        <taxon>Ecdysozoa</taxon>
        <taxon>Nematoda</taxon>
        <taxon>Chromadorea</taxon>
        <taxon>Rhabditida</taxon>
        <taxon>Tylenchina</taxon>
        <taxon>Panagrolaimomorpha</taxon>
        <taxon>Strongyloidoidea</taxon>
        <taxon>Steinernematidae</taxon>
        <taxon>Steinernema</taxon>
    </lineage>
</organism>
<name>A0A1I7ZG63_9BILA</name>
<dbReference type="WBParaSite" id="L893_g26114.t2">
    <property type="protein sequence ID" value="L893_g26114.t2"/>
    <property type="gene ID" value="L893_g26114"/>
</dbReference>
<evidence type="ECO:0000313" key="2">
    <source>
        <dbReference type="WBParaSite" id="L893_g26114.t2"/>
    </source>
</evidence>
<proteinExistence type="predicted"/>